<dbReference type="RefSeq" id="YP_009615451.1">
    <property type="nucleotide sequence ID" value="NC_042043.1"/>
</dbReference>
<evidence type="ECO:0000259" key="1">
    <source>
        <dbReference type="Pfam" id="PF12961"/>
    </source>
</evidence>
<dbReference type="KEGG" id="vg:40091913"/>
<organism evidence="2 3">
    <name type="scientific">Escherichia phage SRT8</name>
    <dbReference type="NCBI Taxonomy" id="2496545"/>
    <lineage>
        <taxon>Viruses</taxon>
        <taxon>Duplodnaviria</taxon>
        <taxon>Heunggongvirae</taxon>
        <taxon>Uroviricota</taxon>
        <taxon>Caudoviricetes</taxon>
        <taxon>Drexlerviridae</taxon>
        <taxon>Tunavirinae</taxon>
        <taxon>Sertoctavirus</taxon>
        <taxon>Sertoctavirus SRT8</taxon>
    </lineage>
</organism>
<accession>A0A2D1GP44</accession>
<name>A0A2D1GP44_9CAUD</name>
<evidence type="ECO:0000313" key="2">
    <source>
        <dbReference type="EMBL" id="ATN93826.1"/>
    </source>
</evidence>
<proteinExistence type="predicted"/>
<reference evidence="2 3" key="1">
    <citation type="submission" date="2017-09" db="EMBL/GenBank/DDBJ databases">
        <title>Complete genome sequence analysis of the novel Escherichia coli phage SRT8.</title>
        <authorList>
            <person name="Fan X."/>
            <person name="Zhao K."/>
            <person name="Song S."/>
            <person name="Zhao Z."/>
        </authorList>
    </citation>
    <scope>NUCLEOTIDE SEQUENCE [LARGE SCALE GENOMIC DNA]</scope>
</reference>
<dbReference type="SUPFAM" id="SSF88697">
    <property type="entry name" value="PUA domain-like"/>
    <property type="match status" value="1"/>
</dbReference>
<dbReference type="Proteomes" id="UP000228763">
    <property type="component" value="Segment"/>
</dbReference>
<dbReference type="InterPro" id="IPR015947">
    <property type="entry name" value="PUA-like_sf"/>
</dbReference>
<dbReference type="Pfam" id="PF12961">
    <property type="entry name" value="DUF3850"/>
    <property type="match status" value="1"/>
</dbReference>
<protein>
    <recommendedName>
        <fullName evidence="1">DUF3850 domain-containing protein</fullName>
    </recommendedName>
</protein>
<dbReference type="GeneID" id="40091913"/>
<keyword evidence="3" id="KW-1185">Reference proteome</keyword>
<dbReference type="EMBL" id="MF996376">
    <property type="protein sequence ID" value="ATN93826.1"/>
    <property type="molecule type" value="Genomic_DNA"/>
</dbReference>
<feature type="domain" description="DUF3850" evidence="1">
    <location>
        <begin position="6"/>
        <end position="68"/>
    </location>
</feature>
<dbReference type="InterPro" id="IPR039440">
    <property type="entry name" value="DUF3850"/>
</dbReference>
<evidence type="ECO:0000313" key="3">
    <source>
        <dbReference type="Proteomes" id="UP000228763"/>
    </source>
</evidence>
<sequence length="100" mass="11633">MKRKQHDLKIEPVHFFGVQMGGKKAEFRLNDRDFQEGDVLRLREWHYGDYTGREVSVLITDVTDVTKYINRANADTHNGNNFVMLSFNILPGTLCNKVYV</sequence>
<dbReference type="Gene3D" id="2.30.130.30">
    <property type="entry name" value="Hypothetical protein"/>
    <property type="match status" value="1"/>
</dbReference>